<accession>A0ABQ9L687</accession>
<keyword evidence="6" id="KW-1185">Reference proteome</keyword>
<dbReference type="Pfam" id="PF18052">
    <property type="entry name" value="Rx_N"/>
    <property type="match status" value="1"/>
</dbReference>
<evidence type="ECO:0000259" key="4">
    <source>
        <dbReference type="Pfam" id="PF18052"/>
    </source>
</evidence>
<dbReference type="EMBL" id="JARPOI010000014">
    <property type="protein sequence ID" value="KAJ9159258.1"/>
    <property type="molecule type" value="Genomic_DNA"/>
</dbReference>
<name>A0ABQ9L687_HEVBR</name>
<feature type="domain" description="Disease resistance N-terminal" evidence="4">
    <location>
        <begin position="10"/>
        <end position="96"/>
    </location>
</feature>
<dbReference type="CDD" id="cd14798">
    <property type="entry name" value="RX-CC_like"/>
    <property type="match status" value="1"/>
</dbReference>
<evidence type="ECO:0000256" key="2">
    <source>
        <dbReference type="ARBA" id="ARBA00022741"/>
    </source>
</evidence>
<evidence type="ECO:0000256" key="1">
    <source>
        <dbReference type="ARBA" id="ARBA00022737"/>
    </source>
</evidence>
<evidence type="ECO:0000313" key="5">
    <source>
        <dbReference type="EMBL" id="KAJ9159258.1"/>
    </source>
</evidence>
<gene>
    <name evidence="5" type="ORF">P3X46_024775</name>
</gene>
<protein>
    <recommendedName>
        <fullName evidence="4">Disease resistance N-terminal domain-containing protein</fullName>
    </recommendedName>
</protein>
<keyword evidence="3" id="KW-0611">Plant defense</keyword>
<dbReference type="Gene3D" id="1.20.5.4130">
    <property type="match status" value="1"/>
</dbReference>
<comment type="caution">
    <text evidence="5">The sequence shown here is derived from an EMBL/GenBank/DDBJ whole genome shotgun (WGS) entry which is preliminary data.</text>
</comment>
<dbReference type="InterPro" id="IPR041118">
    <property type="entry name" value="Rx_N"/>
</dbReference>
<proteinExistence type="predicted"/>
<organism evidence="5 6">
    <name type="scientific">Hevea brasiliensis</name>
    <name type="common">Para rubber tree</name>
    <name type="synonym">Siphonia brasiliensis</name>
    <dbReference type="NCBI Taxonomy" id="3981"/>
    <lineage>
        <taxon>Eukaryota</taxon>
        <taxon>Viridiplantae</taxon>
        <taxon>Streptophyta</taxon>
        <taxon>Embryophyta</taxon>
        <taxon>Tracheophyta</taxon>
        <taxon>Spermatophyta</taxon>
        <taxon>Magnoliopsida</taxon>
        <taxon>eudicotyledons</taxon>
        <taxon>Gunneridae</taxon>
        <taxon>Pentapetalae</taxon>
        <taxon>rosids</taxon>
        <taxon>fabids</taxon>
        <taxon>Malpighiales</taxon>
        <taxon>Euphorbiaceae</taxon>
        <taxon>Crotonoideae</taxon>
        <taxon>Micrandreae</taxon>
        <taxon>Hevea</taxon>
    </lineage>
</organism>
<dbReference type="Proteomes" id="UP001174677">
    <property type="component" value="Chromosome 14"/>
</dbReference>
<keyword evidence="2" id="KW-0547">Nucleotide-binding</keyword>
<reference evidence="5" key="1">
    <citation type="journal article" date="2023" name="Plant Biotechnol. J.">
        <title>Chromosome-level wild Hevea brasiliensis genome provides new tools for genomic-assisted breeding and valuable loci to elevate rubber yield.</title>
        <authorList>
            <person name="Cheng H."/>
            <person name="Song X."/>
            <person name="Hu Y."/>
            <person name="Wu T."/>
            <person name="Yang Q."/>
            <person name="An Z."/>
            <person name="Feng S."/>
            <person name="Deng Z."/>
            <person name="Wu W."/>
            <person name="Zeng X."/>
            <person name="Tu M."/>
            <person name="Wang X."/>
            <person name="Huang H."/>
        </authorList>
    </citation>
    <scope>NUCLEOTIDE SEQUENCE</scope>
    <source>
        <strain evidence="5">MT/VB/25A 57/8</strain>
    </source>
</reference>
<keyword evidence="1" id="KW-0677">Repeat</keyword>
<evidence type="ECO:0000256" key="3">
    <source>
        <dbReference type="ARBA" id="ARBA00022821"/>
    </source>
</evidence>
<dbReference type="InterPro" id="IPR038005">
    <property type="entry name" value="RX-like_CC"/>
</dbReference>
<evidence type="ECO:0000313" key="6">
    <source>
        <dbReference type="Proteomes" id="UP001174677"/>
    </source>
</evidence>
<sequence length="108" mass="12212">MAEQIPFSILEQVLTKLGSLAFQEIGLVCRARDDLKKLGNSLSTVKAVLVDAEEKQEQSHAVQNWIRRLQDIVYEAEELVDEMATHDLRGMVQGQRKVATQVFMNANK</sequence>